<dbReference type="PROSITE" id="PS50110">
    <property type="entry name" value="RESPONSE_REGULATORY"/>
    <property type="match status" value="1"/>
</dbReference>
<evidence type="ECO:0000313" key="5">
    <source>
        <dbReference type="Proteomes" id="UP000020218"/>
    </source>
</evidence>
<dbReference type="EMBL" id="JFAX01000015">
    <property type="protein sequence ID" value="EXI66493.1"/>
    <property type="molecule type" value="Genomic_DNA"/>
</dbReference>
<accession>A0A011M9W7</accession>
<evidence type="ECO:0000259" key="2">
    <source>
        <dbReference type="PROSITE" id="PS50110"/>
    </source>
</evidence>
<dbReference type="InterPro" id="IPR001789">
    <property type="entry name" value="Sig_transdc_resp-reg_receiver"/>
</dbReference>
<name>A0A011M9W7_9PROT</name>
<organism evidence="4 5">
    <name type="scientific">Candidatus Accumulibacter adjunctus</name>
    <dbReference type="NCBI Taxonomy" id="1454001"/>
    <lineage>
        <taxon>Bacteria</taxon>
        <taxon>Pseudomonadati</taxon>
        <taxon>Pseudomonadota</taxon>
        <taxon>Betaproteobacteria</taxon>
        <taxon>Candidatus Accumulibacter</taxon>
    </lineage>
</organism>
<keyword evidence="4" id="KW-0378">Hydrolase</keyword>
<dbReference type="GO" id="GO:0000160">
    <property type="term" value="P:phosphorelay signal transduction system"/>
    <property type="evidence" value="ECO:0007669"/>
    <property type="project" value="InterPro"/>
</dbReference>
<dbReference type="Proteomes" id="UP000020218">
    <property type="component" value="Unassembled WGS sequence"/>
</dbReference>
<gene>
    <name evidence="4" type="primary">rpfG_5</name>
    <name evidence="4" type="ORF">AW08_02607</name>
</gene>
<dbReference type="AlphaFoldDB" id="A0A011M9W7"/>
<dbReference type="STRING" id="1454001.AW08_02607"/>
<dbReference type="PATRIC" id="fig|1454001.3.peg.2655"/>
<evidence type="ECO:0000259" key="3">
    <source>
        <dbReference type="PROSITE" id="PS51832"/>
    </source>
</evidence>
<dbReference type="InterPro" id="IPR052020">
    <property type="entry name" value="Cyclic_di-GMP/3'3'-cGAMP_PDE"/>
</dbReference>
<keyword evidence="5" id="KW-1185">Reference proteome</keyword>
<evidence type="ECO:0000313" key="4">
    <source>
        <dbReference type="EMBL" id="EXI66493.1"/>
    </source>
</evidence>
<dbReference type="Gene3D" id="1.10.3210.10">
    <property type="entry name" value="Hypothetical protein af1432"/>
    <property type="match status" value="1"/>
</dbReference>
<dbReference type="SUPFAM" id="SSF52172">
    <property type="entry name" value="CheY-like"/>
    <property type="match status" value="1"/>
</dbReference>
<dbReference type="PANTHER" id="PTHR45228">
    <property type="entry name" value="CYCLIC DI-GMP PHOSPHODIESTERASE TM_0186-RELATED"/>
    <property type="match status" value="1"/>
</dbReference>
<dbReference type="PROSITE" id="PS51832">
    <property type="entry name" value="HD_GYP"/>
    <property type="match status" value="1"/>
</dbReference>
<dbReference type="EC" id="3.1.4.52" evidence="4"/>
<dbReference type="Pfam" id="PF13487">
    <property type="entry name" value="HD_5"/>
    <property type="match status" value="1"/>
</dbReference>
<dbReference type="GO" id="GO:0071111">
    <property type="term" value="F:cyclic-guanylate-specific phosphodiesterase activity"/>
    <property type="evidence" value="ECO:0007669"/>
    <property type="project" value="UniProtKB-EC"/>
</dbReference>
<sequence length="354" mass="39428">MNEQLRNQARIFIIDDEAANLKLLGKMLGSRNYQQLVAIQDPRQVLDRYRAGRPDLILLDINMPHLDGYQVMAQLRALDDPLLPPIVILTAQHGRDTLLKALAGGARDFIGKPFDMAELLMRVNNLLDAHLAHRMLHDQKGILEEMVRIRTDELHQTRLQVVRRLGRAAEYRDNETGYHILRMSEYSALLARRLGWSDAASDLMLNASPMHDIGKIGIPDAVLLKPGRLDAGEMAIIRNHPEIGASILAGDESDLLRLARTIALTHHEKWDGSGYPAGLAGLAIPQAGRIVAVADVFDPLTSRRPYKRAWTVDEAVAWVIGSAGSHFDPAVVGCFQAHLPEILAIRDQHQEPQD</sequence>
<reference evidence="4" key="1">
    <citation type="submission" date="2014-02" db="EMBL/GenBank/DDBJ databases">
        <title>Expanding our view of genomic diversity in Candidatus Accumulibacter clades.</title>
        <authorList>
            <person name="Skennerton C.T."/>
            <person name="Barr J.J."/>
            <person name="Slater F.R."/>
            <person name="Bond P.L."/>
            <person name="Tyson G.W."/>
        </authorList>
    </citation>
    <scope>NUCLEOTIDE SEQUENCE [LARGE SCALE GENOMIC DNA]</scope>
</reference>
<comment type="caution">
    <text evidence="4">The sequence shown here is derived from an EMBL/GenBank/DDBJ whole genome shotgun (WGS) entry which is preliminary data.</text>
</comment>
<feature type="domain" description="Response regulatory" evidence="2">
    <location>
        <begin position="10"/>
        <end position="127"/>
    </location>
</feature>
<dbReference type="InterPro" id="IPR011006">
    <property type="entry name" value="CheY-like_superfamily"/>
</dbReference>
<proteinExistence type="predicted"/>
<dbReference type="InterPro" id="IPR037522">
    <property type="entry name" value="HD_GYP_dom"/>
</dbReference>
<feature type="domain" description="HD-GYP" evidence="3">
    <location>
        <begin position="154"/>
        <end position="351"/>
    </location>
</feature>
<dbReference type="SMART" id="SM00471">
    <property type="entry name" value="HDc"/>
    <property type="match status" value="1"/>
</dbReference>
<dbReference type="Gene3D" id="3.40.50.2300">
    <property type="match status" value="1"/>
</dbReference>
<dbReference type="CDD" id="cd17551">
    <property type="entry name" value="REC_RpfG-like"/>
    <property type="match status" value="1"/>
</dbReference>
<evidence type="ECO:0000256" key="1">
    <source>
        <dbReference type="PROSITE-ProRule" id="PRU00169"/>
    </source>
</evidence>
<feature type="modified residue" description="4-aspartylphosphate" evidence="1">
    <location>
        <position position="60"/>
    </location>
</feature>
<dbReference type="SUPFAM" id="SSF109604">
    <property type="entry name" value="HD-domain/PDEase-like"/>
    <property type="match status" value="1"/>
</dbReference>
<keyword evidence="1" id="KW-0597">Phosphoprotein</keyword>
<dbReference type="InterPro" id="IPR003607">
    <property type="entry name" value="HD/PDEase_dom"/>
</dbReference>
<dbReference type="CDD" id="cd00077">
    <property type="entry name" value="HDc"/>
    <property type="match status" value="1"/>
</dbReference>
<protein>
    <submittedName>
        <fullName evidence="4">Cyclic di-GMP phosphodiesterase response regulator RpfG</fullName>
        <ecNumber evidence="4">3.1.4.52</ecNumber>
    </submittedName>
</protein>
<dbReference type="PANTHER" id="PTHR45228:SF1">
    <property type="entry name" value="CYCLIC DI-GMP PHOSPHODIESTERASE TM_0186"/>
    <property type="match status" value="1"/>
</dbReference>
<dbReference type="Pfam" id="PF00072">
    <property type="entry name" value="Response_reg"/>
    <property type="match status" value="1"/>
</dbReference>
<dbReference type="SMART" id="SM00448">
    <property type="entry name" value="REC"/>
    <property type="match status" value="1"/>
</dbReference>